<dbReference type="RefSeq" id="WP_093392151.1">
    <property type="nucleotide sequence ID" value="NZ_LT629736.1"/>
</dbReference>
<keyword evidence="7" id="KW-0813">Transport</keyword>
<keyword evidence="10" id="KW-1185">Reference proteome</keyword>
<dbReference type="GO" id="GO:0015031">
    <property type="term" value="P:protein transport"/>
    <property type="evidence" value="ECO:0007669"/>
    <property type="project" value="UniProtKB-KW"/>
</dbReference>
<keyword evidence="6 8" id="KW-0472">Membrane</keyword>
<dbReference type="GO" id="GO:0022857">
    <property type="term" value="F:transmembrane transporter activity"/>
    <property type="evidence" value="ECO:0007669"/>
    <property type="project" value="InterPro"/>
</dbReference>
<organism evidence="9 10">
    <name type="scientific">Halopseudomonas xinjiangensis</name>
    <dbReference type="NCBI Taxonomy" id="487184"/>
    <lineage>
        <taxon>Bacteria</taxon>
        <taxon>Pseudomonadati</taxon>
        <taxon>Pseudomonadota</taxon>
        <taxon>Gammaproteobacteria</taxon>
        <taxon>Pseudomonadales</taxon>
        <taxon>Pseudomonadaceae</taxon>
        <taxon>Halopseudomonas</taxon>
    </lineage>
</organism>
<dbReference type="AlphaFoldDB" id="A0A1H1Q164"/>
<dbReference type="PANTHER" id="PTHR30558">
    <property type="entry name" value="EXBD MEMBRANE COMPONENT OF PMF-DRIVEN MACROMOLECULE IMPORT SYSTEM"/>
    <property type="match status" value="1"/>
</dbReference>
<evidence type="ECO:0000256" key="2">
    <source>
        <dbReference type="ARBA" id="ARBA00005811"/>
    </source>
</evidence>
<name>A0A1H1Q164_9GAMM</name>
<evidence type="ECO:0000313" key="9">
    <source>
        <dbReference type="EMBL" id="SDS17212.1"/>
    </source>
</evidence>
<proteinExistence type="inferred from homology"/>
<keyword evidence="4 7" id="KW-0812">Transmembrane</keyword>
<dbReference type="STRING" id="487184.SAMN05216421_1033"/>
<dbReference type="PANTHER" id="PTHR30558:SF3">
    <property type="entry name" value="BIOPOLYMER TRANSPORT PROTEIN EXBD-RELATED"/>
    <property type="match status" value="1"/>
</dbReference>
<evidence type="ECO:0000256" key="8">
    <source>
        <dbReference type="SAM" id="Phobius"/>
    </source>
</evidence>
<comment type="similarity">
    <text evidence="2 7">Belongs to the ExbD/TolR family.</text>
</comment>
<evidence type="ECO:0000256" key="5">
    <source>
        <dbReference type="ARBA" id="ARBA00022989"/>
    </source>
</evidence>
<keyword evidence="7" id="KW-0653">Protein transport</keyword>
<dbReference type="InterPro" id="IPR003400">
    <property type="entry name" value="ExbD"/>
</dbReference>
<dbReference type="Pfam" id="PF02472">
    <property type="entry name" value="ExbD"/>
    <property type="match status" value="1"/>
</dbReference>
<evidence type="ECO:0000256" key="1">
    <source>
        <dbReference type="ARBA" id="ARBA00004162"/>
    </source>
</evidence>
<evidence type="ECO:0000256" key="7">
    <source>
        <dbReference type="RuleBase" id="RU003879"/>
    </source>
</evidence>
<dbReference type="OrthoDB" id="9793581at2"/>
<gene>
    <name evidence="9" type="ORF">SAMN05216421_1033</name>
</gene>
<keyword evidence="5 8" id="KW-1133">Transmembrane helix</keyword>
<dbReference type="EMBL" id="LT629736">
    <property type="protein sequence ID" value="SDS17212.1"/>
    <property type="molecule type" value="Genomic_DNA"/>
</dbReference>
<protein>
    <submittedName>
        <fullName evidence="9">Outer membrane transport energization protein ExbD</fullName>
    </submittedName>
</protein>
<accession>A0A1H1Q164</accession>
<dbReference type="GO" id="GO:0005886">
    <property type="term" value="C:plasma membrane"/>
    <property type="evidence" value="ECO:0007669"/>
    <property type="project" value="UniProtKB-SubCell"/>
</dbReference>
<evidence type="ECO:0000256" key="4">
    <source>
        <dbReference type="ARBA" id="ARBA00022692"/>
    </source>
</evidence>
<feature type="transmembrane region" description="Helical" evidence="8">
    <location>
        <begin position="14"/>
        <end position="32"/>
    </location>
</feature>
<keyword evidence="3" id="KW-1003">Cell membrane</keyword>
<dbReference type="Proteomes" id="UP000243207">
    <property type="component" value="Chromosome I"/>
</dbReference>
<evidence type="ECO:0000313" key="10">
    <source>
        <dbReference type="Proteomes" id="UP000243207"/>
    </source>
</evidence>
<reference evidence="10" key="1">
    <citation type="submission" date="2016-10" db="EMBL/GenBank/DDBJ databases">
        <authorList>
            <person name="Varghese N."/>
            <person name="Submissions S."/>
        </authorList>
    </citation>
    <scope>NUCLEOTIDE SEQUENCE [LARGE SCALE GENOMIC DNA]</scope>
    <source>
        <strain evidence="10">NRRL B-51270</strain>
    </source>
</reference>
<comment type="subcellular location">
    <subcellularLocation>
        <location evidence="1">Cell membrane</location>
        <topology evidence="1">Single-pass membrane protein</topology>
    </subcellularLocation>
    <subcellularLocation>
        <location evidence="7">Cell membrane</location>
        <topology evidence="7">Single-pass type II membrane protein</topology>
    </subcellularLocation>
</comment>
<sequence length="135" mass="14210">MQAAGLYSRKPQKISLTALIDVVFILLMFFMLTSTFSQWKAVDFQSPVASTEPSLKKPDVLILSADGSLRMADGSHAFNAGEAVGAGAFATDAVLVLLPEADARVQIIVSRLEELKGLGLAVTMGGVTDPTGRGN</sequence>
<evidence type="ECO:0000256" key="3">
    <source>
        <dbReference type="ARBA" id="ARBA00022475"/>
    </source>
</evidence>
<evidence type="ECO:0000256" key="6">
    <source>
        <dbReference type="ARBA" id="ARBA00023136"/>
    </source>
</evidence>